<keyword evidence="3" id="KW-0804">Transcription</keyword>
<dbReference type="SUPFAM" id="SSF48498">
    <property type="entry name" value="Tetracyclin repressor-like, C-terminal domain"/>
    <property type="match status" value="1"/>
</dbReference>
<dbReference type="InterPro" id="IPR049445">
    <property type="entry name" value="TetR_SbtR-like_C"/>
</dbReference>
<dbReference type="Proteomes" id="UP001143480">
    <property type="component" value="Unassembled WGS sequence"/>
</dbReference>
<feature type="domain" description="HTH tetR-type" evidence="6">
    <location>
        <begin position="8"/>
        <end position="66"/>
    </location>
</feature>
<evidence type="ECO:0000259" key="6">
    <source>
        <dbReference type="PROSITE" id="PS50977"/>
    </source>
</evidence>
<gene>
    <name evidence="7" type="ORF">GCM10017581_068130</name>
</gene>
<organism evidence="7 8">
    <name type="scientific">Dactylosporangium matsuzakiense</name>
    <dbReference type="NCBI Taxonomy" id="53360"/>
    <lineage>
        <taxon>Bacteria</taxon>
        <taxon>Bacillati</taxon>
        <taxon>Actinomycetota</taxon>
        <taxon>Actinomycetes</taxon>
        <taxon>Micromonosporales</taxon>
        <taxon>Micromonosporaceae</taxon>
        <taxon>Dactylosporangium</taxon>
    </lineage>
</organism>
<proteinExistence type="predicted"/>
<dbReference type="SUPFAM" id="SSF46689">
    <property type="entry name" value="Homeodomain-like"/>
    <property type="match status" value="1"/>
</dbReference>
<dbReference type="EMBL" id="BSFP01000052">
    <property type="protein sequence ID" value="GLL05066.1"/>
    <property type="molecule type" value="Genomic_DNA"/>
</dbReference>
<dbReference type="Pfam" id="PF00440">
    <property type="entry name" value="TetR_N"/>
    <property type="match status" value="1"/>
</dbReference>
<evidence type="ECO:0000313" key="7">
    <source>
        <dbReference type="EMBL" id="GLL05066.1"/>
    </source>
</evidence>
<accession>A0A9W6NQA5</accession>
<dbReference type="GO" id="GO:0000976">
    <property type="term" value="F:transcription cis-regulatory region binding"/>
    <property type="evidence" value="ECO:0007669"/>
    <property type="project" value="TreeGrafter"/>
</dbReference>
<dbReference type="Pfam" id="PF21597">
    <property type="entry name" value="TetR_C_43"/>
    <property type="match status" value="1"/>
</dbReference>
<dbReference type="InterPro" id="IPR001647">
    <property type="entry name" value="HTH_TetR"/>
</dbReference>
<reference evidence="7" key="2">
    <citation type="submission" date="2023-01" db="EMBL/GenBank/DDBJ databases">
        <authorList>
            <person name="Sun Q."/>
            <person name="Evtushenko L."/>
        </authorList>
    </citation>
    <scope>NUCLEOTIDE SEQUENCE</scope>
    <source>
        <strain evidence="7">VKM Ac-1321</strain>
    </source>
</reference>
<dbReference type="PANTHER" id="PTHR30055">
    <property type="entry name" value="HTH-TYPE TRANSCRIPTIONAL REGULATOR RUTR"/>
    <property type="match status" value="1"/>
</dbReference>
<dbReference type="GO" id="GO:0003700">
    <property type="term" value="F:DNA-binding transcription factor activity"/>
    <property type="evidence" value="ECO:0007669"/>
    <property type="project" value="TreeGrafter"/>
</dbReference>
<evidence type="ECO:0000256" key="5">
    <source>
        <dbReference type="SAM" id="MobiDB-lite"/>
    </source>
</evidence>
<feature type="region of interest" description="Disordered" evidence="5">
    <location>
        <begin position="185"/>
        <end position="218"/>
    </location>
</feature>
<evidence type="ECO:0000256" key="2">
    <source>
        <dbReference type="ARBA" id="ARBA00023125"/>
    </source>
</evidence>
<keyword evidence="8" id="KW-1185">Reference proteome</keyword>
<protein>
    <submittedName>
        <fullName evidence="7">TetR family transcriptional regulator</fullName>
    </submittedName>
</protein>
<name>A0A9W6NQA5_9ACTN</name>
<evidence type="ECO:0000313" key="8">
    <source>
        <dbReference type="Proteomes" id="UP001143480"/>
    </source>
</evidence>
<dbReference type="InterPro" id="IPR036271">
    <property type="entry name" value="Tet_transcr_reg_TetR-rel_C_sf"/>
</dbReference>
<evidence type="ECO:0000256" key="1">
    <source>
        <dbReference type="ARBA" id="ARBA00023015"/>
    </source>
</evidence>
<keyword evidence="1" id="KW-0805">Transcription regulation</keyword>
<dbReference type="Gene3D" id="1.10.357.10">
    <property type="entry name" value="Tetracycline Repressor, domain 2"/>
    <property type="match status" value="1"/>
</dbReference>
<dbReference type="PROSITE" id="PS50977">
    <property type="entry name" value="HTH_TETR_2"/>
    <property type="match status" value="1"/>
</dbReference>
<dbReference type="InterPro" id="IPR050109">
    <property type="entry name" value="HTH-type_TetR-like_transc_reg"/>
</dbReference>
<comment type="caution">
    <text evidence="7">The sequence shown here is derived from an EMBL/GenBank/DDBJ whole genome shotgun (WGS) entry which is preliminary data.</text>
</comment>
<sequence>MGREREAERNDGVILAAARDVFIEDPKAPIAAVAERAGVGISALYRRYRNKEGLLRTLCHDGLRTFIAEAERAGAIEDGWAALESFLQHVVDADVHSLTVHLAGTFTSTPEMIADAVRSGTLVHELVTRAHDTKQMRPDAGTTDIALILEGCSAIKLPDPERTQQLRRRYLALNLDGLRATDTAGAATRTLPGPPAAPGELNWRWAGSRQPAGRDGDA</sequence>
<reference evidence="7" key="1">
    <citation type="journal article" date="2014" name="Int. J. Syst. Evol. Microbiol.">
        <title>Complete genome sequence of Corynebacterium casei LMG S-19264T (=DSM 44701T), isolated from a smear-ripened cheese.</title>
        <authorList>
            <consortium name="US DOE Joint Genome Institute (JGI-PGF)"/>
            <person name="Walter F."/>
            <person name="Albersmeier A."/>
            <person name="Kalinowski J."/>
            <person name="Ruckert C."/>
        </authorList>
    </citation>
    <scope>NUCLEOTIDE SEQUENCE</scope>
    <source>
        <strain evidence="7">VKM Ac-1321</strain>
    </source>
</reference>
<feature type="DNA-binding region" description="H-T-H motif" evidence="4">
    <location>
        <begin position="29"/>
        <end position="48"/>
    </location>
</feature>
<keyword evidence="2 4" id="KW-0238">DNA-binding</keyword>
<dbReference type="InterPro" id="IPR009057">
    <property type="entry name" value="Homeodomain-like_sf"/>
</dbReference>
<evidence type="ECO:0000256" key="4">
    <source>
        <dbReference type="PROSITE-ProRule" id="PRU00335"/>
    </source>
</evidence>
<dbReference type="AlphaFoldDB" id="A0A9W6NQA5"/>
<evidence type="ECO:0000256" key="3">
    <source>
        <dbReference type="ARBA" id="ARBA00023163"/>
    </source>
</evidence>
<dbReference type="PANTHER" id="PTHR30055:SF234">
    <property type="entry name" value="HTH-TYPE TRANSCRIPTIONAL REGULATOR BETI"/>
    <property type="match status" value="1"/>
</dbReference>
<dbReference type="RefSeq" id="WP_261960776.1">
    <property type="nucleotide sequence ID" value="NZ_BAAAXA010000001.1"/>
</dbReference>